<reference evidence="2" key="1">
    <citation type="journal article" date="2010" name="Nat. Biotechnol.">
        <title>Draft genome sequence of the oilseed species Ricinus communis.</title>
        <authorList>
            <person name="Chan A.P."/>
            <person name="Crabtree J."/>
            <person name="Zhao Q."/>
            <person name="Lorenzi H."/>
            <person name="Orvis J."/>
            <person name="Puiu D."/>
            <person name="Melake-Berhan A."/>
            <person name="Jones K.M."/>
            <person name="Redman J."/>
            <person name="Chen G."/>
            <person name="Cahoon E.B."/>
            <person name="Gedil M."/>
            <person name="Stanke M."/>
            <person name="Haas B.J."/>
            <person name="Wortman J.R."/>
            <person name="Fraser-Liggett C.M."/>
            <person name="Ravel J."/>
            <person name="Rabinowicz P.D."/>
        </authorList>
    </citation>
    <scope>NUCLEOTIDE SEQUENCE [LARGE SCALE GENOMIC DNA]</scope>
    <source>
        <strain evidence="2">cv. Hale</strain>
    </source>
</reference>
<organism evidence="1 2">
    <name type="scientific">Ricinus communis</name>
    <name type="common">Castor bean</name>
    <dbReference type="NCBI Taxonomy" id="3988"/>
    <lineage>
        <taxon>Eukaryota</taxon>
        <taxon>Viridiplantae</taxon>
        <taxon>Streptophyta</taxon>
        <taxon>Embryophyta</taxon>
        <taxon>Tracheophyta</taxon>
        <taxon>Spermatophyta</taxon>
        <taxon>Magnoliopsida</taxon>
        <taxon>eudicotyledons</taxon>
        <taxon>Gunneridae</taxon>
        <taxon>Pentapetalae</taxon>
        <taxon>rosids</taxon>
        <taxon>fabids</taxon>
        <taxon>Malpighiales</taxon>
        <taxon>Euphorbiaceae</taxon>
        <taxon>Acalyphoideae</taxon>
        <taxon>Acalypheae</taxon>
        <taxon>Ricinus</taxon>
    </lineage>
</organism>
<keyword evidence="2" id="KW-1185">Reference proteome</keyword>
<protein>
    <submittedName>
        <fullName evidence="1">Uncharacterized protein</fullName>
    </submittedName>
</protein>
<evidence type="ECO:0000313" key="2">
    <source>
        <dbReference type="Proteomes" id="UP000008311"/>
    </source>
</evidence>
<dbReference type="EMBL" id="EQ973926">
    <property type="protein sequence ID" value="EEF38446.1"/>
    <property type="molecule type" value="Genomic_DNA"/>
</dbReference>
<dbReference type="InParanoid" id="B9SD90"/>
<gene>
    <name evidence="1" type="ORF">RCOM_1165130</name>
</gene>
<dbReference type="STRING" id="3988.B9SD90"/>
<sequence>MTDDTPNVVKDEVTELASFDPTKMKKKKKKKKMVVMQDEASILNEENVDAGEDLDDHVAEYEDREGLVLQQQLYPWDGSDCDYEYEKA</sequence>
<dbReference type="Proteomes" id="UP000008311">
    <property type="component" value="Unassembled WGS sequence"/>
</dbReference>
<proteinExistence type="predicted"/>
<accession>B9SD90</accession>
<evidence type="ECO:0000313" key="1">
    <source>
        <dbReference type="EMBL" id="EEF38446.1"/>
    </source>
</evidence>
<dbReference type="AlphaFoldDB" id="B9SD90"/>
<name>B9SD90_RICCO</name>